<dbReference type="InterPro" id="IPR007890">
    <property type="entry name" value="CHASE2"/>
</dbReference>
<evidence type="ECO:0000313" key="3">
    <source>
        <dbReference type="EMBL" id="PZQ66633.1"/>
    </source>
</evidence>
<keyword evidence="1" id="KW-0472">Membrane</keyword>
<accession>A0A2W5RHP1</accession>
<name>A0A2W5RHP1_VARPD</name>
<keyword evidence="1" id="KW-1133">Transmembrane helix</keyword>
<dbReference type="Proteomes" id="UP000249135">
    <property type="component" value="Unassembled WGS sequence"/>
</dbReference>
<gene>
    <name evidence="3" type="ORF">DI563_22955</name>
</gene>
<dbReference type="EMBL" id="QFPP01000401">
    <property type="protein sequence ID" value="PZQ66633.1"/>
    <property type="molecule type" value="Genomic_DNA"/>
</dbReference>
<protein>
    <recommendedName>
        <fullName evidence="2">CHASE2 domain-containing protein</fullName>
    </recommendedName>
</protein>
<dbReference type="SMART" id="SM01080">
    <property type="entry name" value="CHASE2"/>
    <property type="match status" value="1"/>
</dbReference>
<sequence length="382" mass="41314">MPPAVRSTRLRVECLLIALLLPALLGWLAQRPGLQEANLFLYDRLLHLRRPAVDPGIAIIGIDAKSLAALGPWPWPRGLEADLLDRLAPAAPRAVMFDLFMTQPAPRAEDDARLAAAMARVPVFLTVRFDPATAARPQSRFLQPVPVLARAAAGVGHVNLLVDSDGAVREINRFEGDGRQQVPYLGMLVAARGGLDLPATRGRPAERGDDGWRMQGRFGFRFAGTAASYPVLSFVDVLRGEVPAEQLRDRILLVGTLTDSLLGDDLNVPARRFAAPMPGVEVHANAIHALRAGRTIGFPEGAARALWTALPIWLVLLMCAWWPRSTAVWVVAMSAGSLAACAALLAWGALWLPPAAPLLGISLAGLLWSWRRAVDALRHPRP</sequence>
<keyword evidence="1" id="KW-0812">Transmembrane</keyword>
<evidence type="ECO:0000313" key="4">
    <source>
        <dbReference type="Proteomes" id="UP000249135"/>
    </source>
</evidence>
<evidence type="ECO:0000259" key="2">
    <source>
        <dbReference type="SMART" id="SM01080"/>
    </source>
</evidence>
<feature type="domain" description="CHASE2" evidence="2">
    <location>
        <begin position="34"/>
        <end position="319"/>
    </location>
</feature>
<feature type="transmembrane region" description="Helical" evidence="1">
    <location>
        <begin position="305"/>
        <end position="322"/>
    </location>
</feature>
<reference evidence="3 4" key="1">
    <citation type="submission" date="2017-08" db="EMBL/GenBank/DDBJ databases">
        <title>Infants hospitalized years apart are colonized by the same room-sourced microbial strains.</title>
        <authorList>
            <person name="Brooks B."/>
            <person name="Olm M.R."/>
            <person name="Firek B.A."/>
            <person name="Baker R."/>
            <person name="Thomas B.C."/>
            <person name="Morowitz M.J."/>
            <person name="Banfield J.F."/>
        </authorList>
    </citation>
    <scope>NUCLEOTIDE SEQUENCE [LARGE SCALE GENOMIC DNA]</scope>
    <source>
        <strain evidence="3">S2_005_003_R2_41</strain>
    </source>
</reference>
<dbReference type="Pfam" id="PF05226">
    <property type="entry name" value="CHASE2"/>
    <property type="match status" value="1"/>
</dbReference>
<evidence type="ECO:0000256" key="1">
    <source>
        <dbReference type="SAM" id="Phobius"/>
    </source>
</evidence>
<dbReference type="AlphaFoldDB" id="A0A2W5RHP1"/>
<organism evidence="3 4">
    <name type="scientific">Variovorax paradoxus</name>
    <dbReference type="NCBI Taxonomy" id="34073"/>
    <lineage>
        <taxon>Bacteria</taxon>
        <taxon>Pseudomonadati</taxon>
        <taxon>Pseudomonadota</taxon>
        <taxon>Betaproteobacteria</taxon>
        <taxon>Burkholderiales</taxon>
        <taxon>Comamonadaceae</taxon>
        <taxon>Variovorax</taxon>
    </lineage>
</organism>
<feature type="transmembrane region" description="Helical" evidence="1">
    <location>
        <begin position="329"/>
        <end position="349"/>
    </location>
</feature>
<comment type="caution">
    <text evidence="3">The sequence shown here is derived from an EMBL/GenBank/DDBJ whole genome shotgun (WGS) entry which is preliminary data.</text>
</comment>
<proteinExistence type="predicted"/>